<evidence type="ECO:0000256" key="14">
    <source>
        <dbReference type="SAM" id="MobiDB-lite"/>
    </source>
</evidence>
<reference evidence="15" key="1">
    <citation type="submission" date="2025-08" db="UniProtKB">
        <authorList>
            <consortium name="Ensembl"/>
        </authorList>
    </citation>
    <scope>IDENTIFICATION</scope>
</reference>
<dbReference type="Proteomes" id="UP000694393">
    <property type="component" value="Unplaced"/>
</dbReference>
<dbReference type="GO" id="GO:0030311">
    <property type="term" value="P:poly-N-acetyllactosamine biosynthetic process"/>
    <property type="evidence" value="ECO:0007669"/>
    <property type="project" value="TreeGrafter"/>
</dbReference>
<keyword evidence="4 13" id="KW-0328">Glycosyltransferase</keyword>
<proteinExistence type="inferred from homology"/>
<protein>
    <recommendedName>
        <fullName evidence="13">Hexosyltransferase</fullName>
        <ecNumber evidence="13">2.4.1.-</ecNumber>
    </recommendedName>
</protein>
<reference evidence="15" key="2">
    <citation type="submission" date="2025-09" db="UniProtKB">
        <authorList>
            <consortium name="Ensembl"/>
        </authorList>
    </citation>
    <scope>IDENTIFICATION</scope>
</reference>
<feature type="region of interest" description="Disordered" evidence="14">
    <location>
        <begin position="1"/>
        <end position="25"/>
    </location>
</feature>
<keyword evidence="6" id="KW-0812">Transmembrane</keyword>
<evidence type="ECO:0000256" key="10">
    <source>
        <dbReference type="ARBA" id="ARBA00023098"/>
    </source>
</evidence>
<comment type="similarity">
    <text evidence="3 13">Belongs to the glycosyltransferase 31 family.</text>
</comment>
<name>A0A8C8R9Q7_9SAUR</name>
<dbReference type="GO" id="GO:0006493">
    <property type="term" value="P:protein O-linked glycosylation"/>
    <property type="evidence" value="ECO:0007669"/>
    <property type="project" value="TreeGrafter"/>
</dbReference>
<keyword evidence="7" id="KW-0735">Signal-anchor</keyword>
<dbReference type="Gene3D" id="3.90.550.50">
    <property type="match status" value="1"/>
</dbReference>
<dbReference type="Ensembl" id="ENSPCET00000002412.1">
    <property type="protein sequence ID" value="ENSPCEP00000002332.1"/>
    <property type="gene ID" value="ENSPCEG00000001908.1"/>
</dbReference>
<keyword evidence="12" id="KW-0325">Glycoprotein</keyword>
<evidence type="ECO:0000256" key="6">
    <source>
        <dbReference type="ARBA" id="ARBA00022692"/>
    </source>
</evidence>
<dbReference type="Pfam" id="PF01762">
    <property type="entry name" value="Galactosyl_T"/>
    <property type="match status" value="1"/>
</dbReference>
<accession>A0A8C8R9Q7</accession>
<dbReference type="GO" id="GO:0000139">
    <property type="term" value="C:Golgi membrane"/>
    <property type="evidence" value="ECO:0007669"/>
    <property type="project" value="UniProtKB-SubCell"/>
</dbReference>
<evidence type="ECO:0000256" key="9">
    <source>
        <dbReference type="ARBA" id="ARBA00023034"/>
    </source>
</evidence>
<keyword evidence="9 13" id="KW-0333">Golgi apparatus</keyword>
<evidence type="ECO:0000256" key="11">
    <source>
        <dbReference type="ARBA" id="ARBA00023136"/>
    </source>
</evidence>
<keyword evidence="11" id="KW-0472">Membrane</keyword>
<evidence type="ECO:0000313" key="15">
    <source>
        <dbReference type="Ensembl" id="ENSPCEP00000002332.1"/>
    </source>
</evidence>
<evidence type="ECO:0000256" key="1">
    <source>
        <dbReference type="ARBA" id="ARBA00004323"/>
    </source>
</evidence>
<evidence type="ECO:0000256" key="12">
    <source>
        <dbReference type="ARBA" id="ARBA00023180"/>
    </source>
</evidence>
<dbReference type="InterPro" id="IPR002659">
    <property type="entry name" value="Glyco_trans_31"/>
</dbReference>
<keyword evidence="10" id="KW-0443">Lipid metabolism</keyword>
<evidence type="ECO:0000256" key="4">
    <source>
        <dbReference type="ARBA" id="ARBA00022676"/>
    </source>
</evidence>
<evidence type="ECO:0000313" key="16">
    <source>
        <dbReference type="Proteomes" id="UP000694393"/>
    </source>
</evidence>
<dbReference type="AlphaFoldDB" id="A0A8C8R9Q7"/>
<evidence type="ECO:0000256" key="7">
    <source>
        <dbReference type="ARBA" id="ARBA00022968"/>
    </source>
</evidence>
<dbReference type="PANTHER" id="PTHR11214:SF234">
    <property type="entry name" value="HEXOSYLTRANSFERASE"/>
    <property type="match status" value="1"/>
</dbReference>
<keyword evidence="16" id="KW-1185">Reference proteome</keyword>
<evidence type="ECO:0000256" key="3">
    <source>
        <dbReference type="ARBA" id="ARBA00008661"/>
    </source>
</evidence>
<dbReference type="PANTHER" id="PTHR11214">
    <property type="entry name" value="BETA-1,3-N-ACETYLGLUCOSAMINYLTRANSFERASE"/>
    <property type="match status" value="1"/>
</dbReference>
<dbReference type="EC" id="2.4.1.-" evidence="13"/>
<comment type="pathway">
    <text evidence="2">Protein modification; protein glycosylation.</text>
</comment>
<sequence length="365" mass="41046">SSSGRRVGSGGMKWEGQGARTNPCPVTNRERRAAKELNKPMLRNTTAQLNLTLPGMCGESFHEVSQILADFSSYPGHLQAFILSMHCRDYPLLVGLAEEEACPNGTQLLVAVRSQLANFDRRQAIRQTWGQTGLVGDMTVRTLFLLGRQDSGDGHPDLEALLELERQKNRDLLLWDFQDTFYNLSLKDILFLGWLRGHCPTVELIFLGDDDVFLRVDALVAYTGGLSAITRQGLFTGHVIQDAVPIHDCKHEYYIPKSFYRDSYPPYVGGGGILYSRDVASRLYEASCHLPLFPIDNIYLGICLRELGLVPQNHPGFWTFNMEVEGEEDLCAYKKLILVHHRTSQDIIRLWRGLHDPALACQATP</sequence>
<evidence type="ECO:0000256" key="13">
    <source>
        <dbReference type="RuleBase" id="RU363063"/>
    </source>
</evidence>
<dbReference type="FunFam" id="3.90.550.50:FF:000001">
    <property type="entry name" value="Hexosyltransferase"/>
    <property type="match status" value="1"/>
</dbReference>
<evidence type="ECO:0000256" key="8">
    <source>
        <dbReference type="ARBA" id="ARBA00022989"/>
    </source>
</evidence>
<dbReference type="GO" id="GO:0016758">
    <property type="term" value="F:hexosyltransferase activity"/>
    <property type="evidence" value="ECO:0007669"/>
    <property type="project" value="InterPro"/>
</dbReference>
<organism evidence="15 16">
    <name type="scientific">Pelusios castaneus</name>
    <name type="common">West African mud turtle</name>
    <dbReference type="NCBI Taxonomy" id="367368"/>
    <lineage>
        <taxon>Eukaryota</taxon>
        <taxon>Metazoa</taxon>
        <taxon>Chordata</taxon>
        <taxon>Craniata</taxon>
        <taxon>Vertebrata</taxon>
        <taxon>Euteleostomi</taxon>
        <taxon>Archelosauria</taxon>
        <taxon>Testudinata</taxon>
        <taxon>Testudines</taxon>
        <taxon>Pleurodira</taxon>
        <taxon>Pelomedusidae</taxon>
        <taxon>Pelusios</taxon>
    </lineage>
</organism>
<keyword evidence="5" id="KW-0808">Transferase</keyword>
<evidence type="ECO:0000256" key="5">
    <source>
        <dbReference type="ARBA" id="ARBA00022679"/>
    </source>
</evidence>
<comment type="subcellular location">
    <subcellularLocation>
        <location evidence="1 13">Golgi apparatus membrane</location>
        <topology evidence="1 13">Single-pass type II membrane protein</topology>
    </subcellularLocation>
</comment>
<dbReference type="GO" id="GO:0008194">
    <property type="term" value="F:UDP-glycosyltransferase activity"/>
    <property type="evidence" value="ECO:0007669"/>
    <property type="project" value="TreeGrafter"/>
</dbReference>
<keyword evidence="8" id="KW-1133">Transmembrane helix</keyword>
<dbReference type="GO" id="GO:0006629">
    <property type="term" value="P:lipid metabolic process"/>
    <property type="evidence" value="ECO:0007669"/>
    <property type="project" value="UniProtKB-KW"/>
</dbReference>
<evidence type="ECO:0000256" key="2">
    <source>
        <dbReference type="ARBA" id="ARBA00004922"/>
    </source>
</evidence>